<dbReference type="Gene3D" id="3.40.50.880">
    <property type="match status" value="1"/>
</dbReference>
<dbReference type="NCBIfam" id="TIGR00888">
    <property type="entry name" value="guaA_Nterm"/>
    <property type="match status" value="1"/>
</dbReference>
<evidence type="ECO:0000256" key="9">
    <source>
        <dbReference type="ARBA" id="ARBA00022840"/>
    </source>
</evidence>
<evidence type="ECO:0000256" key="15">
    <source>
        <dbReference type="PROSITE-ProRule" id="PRU00886"/>
    </source>
</evidence>
<reference evidence="17 18" key="1">
    <citation type="submission" date="2016-10" db="EMBL/GenBank/DDBJ databases">
        <title>The genome sequence of Colletotrichum fioriniae PJ7.</title>
        <authorList>
            <person name="Baroncelli R."/>
        </authorList>
    </citation>
    <scope>NUCLEOTIDE SEQUENCE [LARGE SCALE GENOMIC DNA]</scope>
    <source>
        <strain evidence="17 18">IMI 384185</strain>
    </source>
</reference>
<keyword evidence="9 15" id="KW-0067">ATP-binding</keyword>
<keyword evidence="8 15" id="KW-0658">Purine biosynthesis</keyword>
<dbReference type="PROSITE" id="PS51553">
    <property type="entry name" value="GMPS_ATP_PPASE"/>
    <property type="match status" value="1"/>
</dbReference>
<feature type="binding site" evidence="15">
    <location>
        <begin position="257"/>
        <end position="263"/>
    </location>
    <ligand>
        <name>ATP</name>
        <dbReference type="ChEBI" id="CHEBI:30616"/>
    </ligand>
</feature>
<dbReference type="PANTHER" id="PTHR11922:SF2">
    <property type="entry name" value="GMP SYNTHASE [GLUTAMINE-HYDROLYZING]"/>
    <property type="match status" value="1"/>
</dbReference>
<comment type="subunit">
    <text evidence="3">Homodimer.</text>
</comment>
<evidence type="ECO:0000313" key="17">
    <source>
        <dbReference type="EMBL" id="KAK1535698.1"/>
    </source>
</evidence>
<dbReference type="CDD" id="cd01997">
    <property type="entry name" value="GMP_synthase_C"/>
    <property type="match status" value="1"/>
</dbReference>
<dbReference type="EC" id="6.3.5.2" evidence="4"/>
<sequence length="577" mass="63668">MASAIEAEAEAPHNMFDTILVLDFGSQTSHLILRRLRSLKVYAEMLPCTTKLADLPFKPKGIVLSGGPSSVYDQDSPHVDPAIFDLGVPILGIWYVSQHLRSGIMYSSMCAATELAWRINSKNVARGEAREYGHADVTILNSGNSHTDRLFAGLGETMQAYMSHFDKLVALPEGFTVVASTANSEYAGIAHQTKPIYGVQFHPELEHTPRGSEILKNFAVDISGARPNWVMEDFIQKEIIRIRHLVGDKAQVIGAVSGGVDSTVAAKLMKEAIGDRFHAILVDNGKHSSTTISAKRYTEFIVIGVMRLNECEQVKETLEKHLGINLTVADGAELFLGRLKGVTEPEKKRKISIGATFIDLFEKEALRLEKEAENTENAGPITWFLQGTLYPDLIESLSFKGPSATIKSHHNTGGLPEKMKLKLIEPLRELFKDEVREFGRQLGIHQDLVMRHPFPGPGIAIRIIGEVTPERVAIARAADNIFISMIKEAGIYNEMSQAYAAVDSNKAVGVQGDARVYGYIIILRAVKTLDFMSAEPYEFDFNLLKRISTRIINEVDGVARCTYDITSKPPGTIEMGS</sequence>
<dbReference type="GeneID" id="85377404"/>
<comment type="caution">
    <text evidence="17">The sequence shown here is derived from an EMBL/GenBank/DDBJ whole genome shotgun (WGS) entry which is preliminary data.</text>
</comment>
<dbReference type="EMBL" id="MOPA01000007">
    <property type="protein sequence ID" value="KAK1535698.1"/>
    <property type="molecule type" value="Genomic_DNA"/>
</dbReference>
<feature type="domain" description="GMPS ATP-PPase" evidence="16">
    <location>
        <begin position="229"/>
        <end position="451"/>
    </location>
</feature>
<dbReference type="PROSITE" id="PS51273">
    <property type="entry name" value="GATASE_TYPE_1"/>
    <property type="match status" value="1"/>
</dbReference>
<comment type="function">
    <text evidence="13">Catalyzes the conversion of xanthine monophosphate (XMP) to GMP in the presence of glutamine and ATP through an adenyl-XMP intermediate.</text>
</comment>
<dbReference type="NCBIfam" id="TIGR00884">
    <property type="entry name" value="guaA_Cterm"/>
    <property type="match status" value="1"/>
</dbReference>
<dbReference type="InterPro" id="IPR017926">
    <property type="entry name" value="GATASE"/>
</dbReference>
<evidence type="ECO:0000256" key="10">
    <source>
        <dbReference type="ARBA" id="ARBA00022962"/>
    </source>
</evidence>
<dbReference type="CDD" id="cd01742">
    <property type="entry name" value="GATase1_GMP_Synthase"/>
    <property type="match status" value="1"/>
</dbReference>
<evidence type="ECO:0000256" key="8">
    <source>
        <dbReference type="ARBA" id="ARBA00022755"/>
    </source>
</evidence>
<proteinExistence type="predicted"/>
<keyword evidence="10" id="KW-0315">Glutamine amidotransferase</keyword>
<keyword evidence="7 15" id="KW-0332">GMP biosynthesis</keyword>
<evidence type="ECO:0000256" key="11">
    <source>
        <dbReference type="ARBA" id="ARBA00030464"/>
    </source>
</evidence>
<accession>A0ABQ9SG93</accession>
<dbReference type="SUPFAM" id="SSF52317">
    <property type="entry name" value="Class I glutamine amidotransferase-like"/>
    <property type="match status" value="1"/>
</dbReference>
<dbReference type="Gene3D" id="3.30.300.10">
    <property type="match status" value="1"/>
</dbReference>
<dbReference type="InterPro" id="IPR001674">
    <property type="entry name" value="GMP_synth_C"/>
</dbReference>
<comment type="pathway">
    <text evidence="2">Purine metabolism; GMP biosynthesis; GMP from XMP (L-Gln route): step 1/1.</text>
</comment>
<dbReference type="InterPro" id="IPR025777">
    <property type="entry name" value="GMPS_ATP_PPase_dom"/>
</dbReference>
<dbReference type="InterPro" id="IPR014729">
    <property type="entry name" value="Rossmann-like_a/b/a_fold"/>
</dbReference>
<dbReference type="Gene3D" id="3.40.50.620">
    <property type="entry name" value="HUPs"/>
    <property type="match status" value="1"/>
</dbReference>
<evidence type="ECO:0000256" key="6">
    <source>
        <dbReference type="ARBA" id="ARBA00022741"/>
    </source>
</evidence>
<dbReference type="Pfam" id="PF00958">
    <property type="entry name" value="GMP_synt_C"/>
    <property type="match status" value="1"/>
</dbReference>
<comment type="subcellular location">
    <subcellularLocation>
        <location evidence="1">Cytoplasm</location>
        <location evidence="1">Cytosol</location>
    </subcellularLocation>
</comment>
<dbReference type="InterPro" id="IPR004739">
    <property type="entry name" value="GMP_synth_GATase"/>
</dbReference>
<dbReference type="Pfam" id="PF00117">
    <property type="entry name" value="GATase"/>
    <property type="match status" value="1"/>
</dbReference>
<dbReference type="SUPFAM" id="SSF52402">
    <property type="entry name" value="Adenine nucleotide alpha hydrolases-like"/>
    <property type="match status" value="1"/>
</dbReference>
<dbReference type="PANTHER" id="PTHR11922">
    <property type="entry name" value="GMP SYNTHASE-RELATED"/>
    <property type="match status" value="1"/>
</dbReference>
<evidence type="ECO:0000256" key="13">
    <source>
        <dbReference type="ARBA" id="ARBA00044933"/>
    </source>
</evidence>
<evidence type="ECO:0000259" key="16">
    <source>
        <dbReference type="PROSITE" id="PS51553"/>
    </source>
</evidence>
<dbReference type="Proteomes" id="UP001241169">
    <property type="component" value="Unassembled WGS sequence"/>
</dbReference>
<keyword evidence="18" id="KW-1185">Reference proteome</keyword>
<evidence type="ECO:0000256" key="7">
    <source>
        <dbReference type="ARBA" id="ARBA00022749"/>
    </source>
</evidence>
<dbReference type="RefSeq" id="XP_060347635.1">
    <property type="nucleotide sequence ID" value="XM_060493505.1"/>
</dbReference>
<organism evidence="17 18">
    <name type="scientific">Colletotrichum paranaense</name>
    <dbReference type="NCBI Taxonomy" id="1914294"/>
    <lineage>
        <taxon>Eukaryota</taxon>
        <taxon>Fungi</taxon>
        <taxon>Dikarya</taxon>
        <taxon>Ascomycota</taxon>
        <taxon>Pezizomycotina</taxon>
        <taxon>Sordariomycetes</taxon>
        <taxon>Hypocreomycetidae</taxon>
        <taxon>Glomerellales</taxon>
        <taxon>Glomerellaceae</taxon>
        <taxon>Colletotrichum</taxon>
        <taxon>Colletotrichum acutatum species complex</taxon>
    </lineage>
</organism>
<evidence type="ECO:0000256" key="1">
    <source>
        <dbReference type="ARBA" id="ARBA00004514"/>
    </source>
</evidence>
<evidence type="ECO:0000256" key="14">
    <source>
        <dbReference type="ARBA" id="ARBA00049404"/>
    </source>
</evidence>
<protein>
    <recommendedName>
        <fullName evidence="4">GMP synthase (glutamine-hydrolyzing)</fullName>
        <ecNumber evidence="4">6.3.5.2</ecNumber>
    </recommendedName>
    <alternativeName>
        <fullName evidence="11">GMP synthetase</fullName>
    </alternativeName>
    <alternativeName>
        <fullName evidence="12">Glutamine amidotransferase</fullName>
    </alternativeName>
</protein>
<evidence type="ECO:0000256" key="3">
    <source>
        <dbReference type="ARBA" id="ARBA00011738"/>
    </source>
</evidence>
<dbReference type="InterPro" id="IPR029062">
    <property type="entry name" value="Class_I_gatase-like"/>
</dbReference>
<evidence type="ECO:0000256" key="5">
    <source>
        <dbReference type="ARBA" id="ARBA00022598"/>
    </source>
</evidence>
<evidence type="ECO:0000256" key="12">
    <source>
        <dbReference type="ARBA" id="ARBA00031356"/>
    </source>
</evidence>
<evidence type="ECO:0000313" key="18">
    <source>
        <dbReference type="Proteomes" id="UP001241169"/>
    </source>
</evidence>
<keyword evidence="6 15" id="KW-0547">Nucleotide-binding</keyword>
<comment type="catalytic activity">
    <reaction evidence="14">
        <text>XMP + L-glutamine + ATP + H2O = GMP + L-glutamate + AMP + diphosphate + 2 H(+)</text>
        <dbReference type="Rhea" id="RHEA:11680"/>
        <dbReference type="ChEBI" id="CHEBI:15377"/>
        <dbReference type="ChEBI" id="CHEBI:15378"/>
        <dbReference type="ChEBI" id="CHEBI:29985"/>
        <dbReference type="ChEBI" id="CHEBI:30616"/>
        <dbReference type="ChEBI" id="CHEBI:33019"/>
        <dbReference type="ChEBI" id="CHEBI:57464"/>
        <dbReference type="ChEBI" id="CHEBI:58115"/>
        <dbReference type="ChEBI" id="CHEBI:58359"/>
        <dbReference type="ChEBI" id="CHEBI:456215"/>
        <dbReference type="EC" id="6.3.5.2"/>
    </reaction>
</comment>
<evidence type="ECO:0000256" key="2">
    <source>
        <dbReference type="ARBA" id="ARBA00005153"/>
    </source>
</evidence>
<dbReference type="SUPFAM" id="SSF54810">
    <property type="entry name" value="GMP synthetase C-terminal dimerisation domain"/>
    <property type="match status" value="1"/>
</dbReference>
<evidence type="ECO:0000256" key="4">
    <source>
        <dbReference type="ARBA" id="ARBA00012746"/>
    </source>
</evidence>
<keyword evidence="5" id="KW-0436">Ligase</keyword>
<gene>
    <name evidence="17" type="ORF">CPAR01_09240</name>
</gene>
<name>A0ABQ9SG93_9PEZI</name>
<dbReference type="NCBIfam" id="NF000848">
    <property type="entry name" value="PRK00074.1"/>
    <property type="match status" value="1"/>
</dbReference>